<protein>
    <submittedName>
        <fullName evidence="1">Uncharacterized protein</fullName>
    </submittedName>
</protein>
<dbReference type="Proteomes" id="UP001153331">
    <property type="component" value="Unassembled WGS sequence"/>
</dbReference>
<name>A0ACC2IFS4_9PLEO</name>
<evidence type="ECO:0000313" key="1">
    <source>
        <dbReference type="EMBL" id="KAJ8113993.1"/>
    </source>
</evidence>
<gene>
    <name evidence="1" type="ORF">OPT61_g4017</name>
</gene>
<dbReference type="EMBL" id="JAPHNI010000219">
    <property type="protein sequence ID" value="KAJ8113993.1"/>
    <property type="molecule type" value="Genomic_DNA"/>
</dbReference>
<comment type="caution">
    <text evidence="1">The sequence shown here is derived from an EMBL/GenBank/DDBJ whole genome shotgun (WGS) entry which is preliminary data.</text>
</comment>
<proteinExistence type="predicted"/>
<organism evidence="1 2">
    <name type="scientific">Boeremia exigua</name>
    <dbReference type="NCBI Taxonomy" id="749465"/>
    <lineage>
        <taxon>Eukaryota</taxon>
        <taxon>Fungi</taxon>
        <taxon>Dikarya</taxon>
        <taxon>Ascomycota</taxon>
        <taxon>Pezizomycotina</taxon>
        <taxon>Dothideomycetes</taxon>
        <taxon>Pleosporomycetidae</taxon>
        <taxon>Pleosporales</taxon>
        <taxon>Pleosporineae</taxon>
        <taxon>Didymellaceae</taxon>
        <taxon>Boeremia</taxon>
    </lineage>
</organism>
<sequence>MPGYRVYRCTCISPAIPLDNNSKSGDGRQGLERFSTATHNYPSAQQAALQVTESALSAAQSLVGNELEKLTTAARQRQDSDIRTGWGQSCGRSPAEGGLYTGLFAVEYLIADNVLKACDDVLEETTHGSLLPCNASVIICPSQAADSSSALSLLPLRGRTSNVHVVSQHHRRPPRSVTTFLTTCSQQRRRYKADSLNIRVSFTPILAKAVVVSPAPLPLGSLTFYEAENVKLNPDSVSLAHSGAPKELQIAVKCEASPDSLASIPMKRKREDAGRETACTKAANDIVFSAFPDNLWHLGQYPAGAGTLLKTDMTLSSNKRDPSSPYSLLKLPEVNVDYVDHPFPGMSHALTGTYVSTVKHQARYHQFNVQVFKSPADDVWWAIFSQSTMSVEGIDTFVTIRDGYFRIADGPKLTVHLDAPFLLEWRIQDIRTYKVHSGPGTITFGGQGATVVTLFEVPTAKAPVQFTGFREEGLGLVADLQKDWNWFMDRNTQQVDPR</sequence>
<keyword evidence="2" id="KW-1185">Reference proteome</keyword>
<reference evidence="1" key="1">
    <citation type="submission" date="2022-11" db="EMBL/GenBank/DDBJ databases">
        <title>Genome Sequence of Boeremia exigua.</title>
        <authorList>
            <person name="Buettner E."/>
        </authorList>
    </citation>
    <scope>NUCLEOTIDE SEQUENCE</scope>
    <source>
        <strain evidence="1">CU02</strain>
    </source>
</reference>
<evidence type="ECO:0000313" key="2">
    <source>
        <dbReference type="Proteomes" id="UP001153331"/>
    </source>
</evidence>
<accession>A0ACC2IFS4</accession>